<gene>
    <name evidence="1" type="ORF">B0B51_22010</name>
</gene>
<dbReference type="EMBL" id="CP019912">
    <property type="protein sequence ID" value="AQW32493.1"/>
    <property type="molecule type" value="Genomic_DNA"/>
</dbReference>
<dbReference type="Proteomes" id="UP000189628">
    <property type="component" value="Plasmid unnamed"/>
</dbReference>
<dbReference type="AlphaFoldDB" id="A0A1U9VQC7"/>
<protein>
    <submittedName>
        <fullName evidence="1">Uncharacterized protein</fullName>
    </submittedName>
</protein>
<evidence type="ECO:0000313" key="2">
    <source>
        <dbReference type="Proteomes" id="UP000189628"/>
    </source>
</evidence>
<proteinExistence type="predicted"/>
<organism evidence="1 2">
    <name type="scientific">blood disease bacterium A2-HR MARDI</name>
    <dbReference type="NCBI Taxonomy" id="1944648"/>
    <lineage>
        <taxon>Bacteria</taxon>
        <taxon>Pseudomonadati</taxon>
        <taxon>Pseudomonadota</taxon>
        <taxon>Betaproteobacteria</taxon>
        <taxon>Burkholderiales</taxon>
        <taxon>Burkholderiaceae</taxon>
        <taxon>Ralstonia</taxon>
        <taxon>Ralstonia solanacearum species complex</taxon>
    </lineage>
</organism>
<dbReference type="RefSeq" id="WP_078223672.1">
    <property type="nucleotide sequence ID" value="NZ_CP019912.1"/>
</dbReference>
<sequence>MTKLEFVQLMCFPVEWVTLEMYPDELFQWQLANYRPGHEEGAEHDRNGAFHWWLRRQPTKVELEKLLRLAVLDPDPLLGEDLRQYFRKASAFDKQLAVLDRELFAHRG</sequence>
<accession>A0A1U9VQC7</accession>
<geneLocation type="plasmid" evidence="1">
    <name>unnamed</name>
</geneLocation>
<name>A0A1U9VQC7_9RALS</name>
<reference evidence="1 2" key="1">
    <citation type="submission" date="2017-02" db="EMBL/GenBank/DDBJ databases">
        <title>Blood Disease Bacterium A2-HR MARDI.</title>
        <authorList>
            <person name="Badrun R."/>
            <person name="Abu Bakar N."/>
            <person name="Laboh R."/>
        </authorList>
    </citation>
    <scope>NUCLEOTIDE SEQUENCE [LARGE SCALE GENOMIC DNA]</scope>
    <source>
        <strain evidence="1 2">A2-HR MARDI</strain>
        <plasmid evidence="2">Plasmid</plasmid>
    </source>
</reference>
<evidence type="ECO:0000313" key="1">
    <source>
        <dbReference type="EMBL" id="AQW32493.1"/>
    </source>
</evidence>
<keyword evidence="1" id="KW-0614">Plasmid</keyword>